<evidence type="ECO:0000256" key="2">
    <source>
        <dbReference type="ARBA" id="ARBA00022771"/>
    </source>
</evidence>
<evidence type="ECO:0000313" key="8">
    <source>
        <dbReference type="EMBL" id="CAH2328772.1"/>
    </source>
</evidence>
<keyword evidence="9" id="KW-1185">Reference proteome</keyword>
<gene>
    <name evidence="8" type="ORF">PECUL_23A060278</name>
</gene>
<dbReference type="Proteomes" id="UP001295444">
    <property type="component" value="Chromosome 13"/>
</dbReference>
<dbReference type="InterPro" id="IPR052224">
    <property type="entry name" value="THAP_domain_protein"/>
</dbReference>
<dbReference type="Pfam" id="PF05485">
    <property type="entry name" value="THAP"/>
    <property type="match status" value="1"/>
</dbReference>
<feature type="coiled-coil region" evidence="6">
    <location>
        <begin position="156"/>
        <end position="183"/>
    </location>
</feature>
<dbReference type="InterPro" id="IPR038441">
    <property type="entry name" value="THAP_Znf_sf"/>
</dbReference>
<evidence type="ECO:0000256" key="1">
    <source>
        <dbReference type="ARBA" id="ARBA00022723"/>
    </source>
</evidence>
<dbReference type="GO" id="GO:0003677">
    <property type="term" value="F:DNA binding"/>
    <property type="evidence" value="ECO:0007669"/>
    <property type="project" value="UniProtKB-UniRule"/>
</dbReference>
<accession>A0AAD1TPY6</accession>
<keyword evidence="4 5" id="KW-0238">DNA-binding</keyword>
<dbReference type="EMBL" id="OW240924">
    <property type="protein sequence ID" value="CAH2328772.1"/>
    <property type="molecule type" value="Genomic_DNA"/>
</dbReference>
<name>A0AAD1TPY6_PELCU</name>
<organism evidence="8 9">
    <name type="scientific">Pelobates cultripes</name>
    <name type="common">Western spadefoot toad</name>
    <dbReference type="NCBI Taxonomy" id="61616"/>
    <lineage>
        <taxon>Eukaryota</taxon>
        <taxon>Metazoa</taxon>
        <taxon>Chordata</taxon>
        <taxon>Craniata</taxon>
        <taxon>Vertebrata</taxon>
        <taxon>Euteleostomi</taxon>
        <taxon>Amphibia</taxon>
        <taxon>Batrachia</taxon>
        <taxon>Anura</taxon>
        <taxon>Pelobatoidea</taxon>
        <taxon>Pelobatidae</taxon>
        <taxon>Pelobates</taxon>
    </lineage>
</organism>
<evidence type="ECO:0000256" key="3">
    <source>
        <dbReference type="ARBA" id="ARBA00022833"/>
    </source>
</evidence>
<dbReference type="PANTHER" id="PTHR46927">
    <property type="entry name" value="AGAP005574-PA"/>
    <property type="match status" value="1"/>
</dbReference>
<dbReference type="PROSITE" id="PS50950">
    <property type="entry name" value="ZF_THAP"/>
    <property type="match status" value="1"/>
</dbReference>
<evidence type="ECO:0000259" key="7">
    <source>
        <dbReference type="PROSITE" id="PS50950"/>
    </source>
</evidence>
<dbReference type="GO" id="GO:0008270">
    <property type="term" value="F:zinc ion binding"/>
    <property type="evidence" value="ECO:0007669"/>
    <property type="project" value="UniProtKB-KW"/>
</dbReference>
<proteinExistence type="predicted"/>
<keyword evidence="2 5" id="KW-0863">Zinc-finger</keyword>
<dbReference type="AlphaFoldDB" id="A0AAD1TPY6"/>
<dbReference type="SUPFAM" id="SSF57716">
    <property type="entry name" value="Glucocorticoid receptor-like (DNA-binding domain)"/>
    <property type="match status" value="1"/>
</dbReference>
<evidence type="ECO:0000313" key="9">
    <source>
        <dbReference type="Proteomes" id="UP001295444"/>
    </source>
</evidence>
<keyword evidence="6" id="KW-0175">Coiled coil</keyword>
<sequence length="208" mass="23583">MTVCAASGCKNRLSKGCGKHFFRFPLKNPEKLAKWIAAVRREKWTPTIYSRLCSDHFTEQDYMLRPGASSPYLRTDAVPSIFPGLSPPLKKNKKIKTERAFNIDPLPAVAEPIIPEPSIPEQKLVDQKVASADHTYSSVSNDKENDAPPAIVNSATVKMRKKIKRLQKQVLRQRNKIRSMKLLLTELKRHLANNVQPIYYLITSADDD</sequence>
<dbReference type="SMART" id="SM00692">
    <property type="entry name" value="DM3"/>
    <property type="match status" value="1"/>
</dbReference>
<reference evidence="8" key="1">
    <citation type="submission" date="2022-03" db="EMBL/GenBank/DDBJ databases">
        <authorList>
            <person name="Alioto T."/>
            <person name="Alioto T."/>
            <person name="Gomez Garrido J."/>
        </authorList>
    </citation>
    <scope>NUCLEOTIDE SEQUENCE</scope>
</reference>
<dbReference type="Gene3D" id="6.20.210.20">
    <property type="entry name" value="THAP domain"/>
    <property type="match status" value="1"/>
</dbReference>
<evidence type="ECO:0000256" key="5">
    <source>
        <dbReference type="PROSITE-ProRule" id="PRU00309"/>
    </source>
</evidence>
<keyword evidence="3" id="KW-0862">Zinc</keyword>
<feature type="domain" description="THAP-type" evidence="7">
    <location>
        <begin position="1"/>
        <end position="82"/>
    </location>
</feature>
<dbReference type="PANTHER" id="PTHR46927:SF2">
    <property type="entry name" value="THAP DOMAIN-CONTAINING PROTEIN 8"/>
    <property type="match status" value="1"/>
</dbReference>
<dbReference type="InterPro" id="IPR006612">
    <property type="entry name" value="THAP_Znf"/>
</dbReference>
<evidence type="ECO:0000256" key="6">
    <source>
        <dbReference type="SAM" id="Coils"/>
    </source>
</evidence>
<dbReference type="SMART" id="SM00980">
    <property type="entry name" value="THAP"/>
    <property type="match status" value="1"/>
</dbReference>
<keyword evidence="1" id="KW-0479">Metal-binding</keyword>
<protein>
    <submittedName>
        <fullName evidence="8">THAP domain-containing 1-like</fullName>
    </submittedName>
</protein>
<evidence type="ECO:0000256" key="4">
    <source>
        <dbReference type="ARBA" id="ARBA00023125"/>
    </source>
</evidence>